<dbReference type="RefSeq" id="WP_169055528.1">
    <property type="nucleotide sequence ID" value="NZ_CP076132.1"/>
</dbReference>
<dbReference type="AlphaFoldDB" id="A0AAX1N9I7"/>
<evidence type="ECO:0000313" key="2">
    <source>
        <dbReference type="Proteomes" id="UP000678679"/>
    </source>
</evidence>
<name>A0AAX1N9I7_9BACT</name>
<protein>
    <submittedName>
        <fullName evidence="1">DUF481 domain-containing protein</fullName>
    </submittedName>
</protein>
<keyword evidence="2" id="KW-1185">Reference proteome</keyword>
<dbReference type="Proteomes" id="UP000678679">
    <property type="component" value="Chromosome 1"/>
</dbReference>
<dbReference type="KEGG" id="fya:KMW28_05925"/>
<dbReference type="Pfam" id="PF04338">
    <property type="entry name" value="DUF481"/>
    <property type="match status" value="1"/>
</dbReference>
<proteinExistence type="predicted"/>
<gene>
    <name evidence="1" type="ORF">KMW28_05925</name>
</gene>
<dbReference type="InterPro" id="IPR007433">
    <property type="entry name" value="DUF481"/>
</dbReference>
<reference evidence="1 2" key="1">
    <citation type="submission" date="2021-05" db="EMBL/GenBank/DDBJ databases">
        <title>Comparative genomic studies on the polysaccharide-degrading batcterial strains of the Flammeovirga genus.</title>
        <authorList>
            <person name="Zewei F."/>
            <person name="Zheng Z."/>
            <person name="Yu L."/>
            <person name="Ruyue G."/>
            <person name="Yanhong M."/>
            <person name="Yuanyuan C."/>
            <person name="Jingyan G."/>
            <person name="Wenjun H."/>
        </authorList>
    </citation>
    <scope>NUCLEOTIDE SEQUENCE [LARGE SCALE GENOMIC DNA]</scope>
    <source>
        <strain evidence="1 2">NBRC:100898</strain>
    </source>
</reference>
<evidence type="ECO:0000313" key="1">
    <source>
        <dbReference type="EMBL" id="QWG03116.1"/>
    </source>
</evidence>
<dbReference type="EMBL" id="CP076132">
    <property type="protein sequence ID" value="QWG03116.1"/>
    <property type="molecule type" value="Genomic_DNA"/>
</dbReference>
<organism evidence="1 2">
    <name type="scientific">Flammeovirga yaeyamensis</name>
    <dbReference type="NCBI Taxonomy" id="367791"/>
    <lineage>
        <taxon>Bacteria</taxon>
        <taxon>Pseudomonadati</taxon>
        <taxon>Bacteroidota</taxon>
        <taxon>Cytophagia</taxon>
        <taxon>Cytophagales</taxon>
        <taxon>Flammeovirgaceae</taxon>
        <taxon>Flammeovirga</taxon>
    </lineage>
</organism>
<sequence length="325" mass="36508">MDSLEMINGDVIVGEIKSLDRGVVEIETDYSDANFKIEWDGIKKIICNTKFSVTLSNGDRYYGSIVSSDDGLYKIISDDSVQHSINPKDVVYLKSINQTFLSKLSASVDVGYNFTKANNLSQLNTNIFIAYNTNKWILTLNVNSIRSVQDNVDPIVRDEGSFTGNYFLPKDFYATASISYLTNTEQSINLRLTTSGGFGKYVLHTNKAYWGFSTGVSVLNESFNQTLDEDGNPFTKASTTSSEWYLGTDLNLFDIGDLSFNATGKGYRSLDNNSRWRVDAGANLKYDLPYDFYIKTGYKMNFDTQPAEAGKELDYQYTLGFGWEL</sequence>
<accession>A0AAX1N9I7</accession>